<dbReference type="STRING" id="1460663.A0A177CHX2"/>
<dbReference type="PROSITE" id="PS00463">
    <property type="entry name" value="ZN2_CY6_FUNGAL_1"/>
    <property type="match status" value="1"/>
</dbReference>
<dbReference type="PANTHER" id="PTHR47424">
    <property type="entry name" value="REGULATORY PROTEIN GAL4"/>
    <property type="match status" value="1"/>
</dbReference>
<dbReference type="CDD" id="cd00067">
    <property type="entry name" value="GAL4"/>
    <property type="match status" value="1"/>
</dbReference>
<sequence>MSPTDSAAPESAGESSGRPAKRHRIPVACTWCRQRKSRCDGTRPKCSTCRDHGYECEYSDAANLTRVSASKELSAIESRLAILERSVAGLDGRVSCVEALSDGVPDSLALPHRSAEPSNAGGEDVNLEARDPTDGIGSMVFTKEEEAGFFGPSSNIAFTRIIVRSTTSILKATMTAESPLSPEDAALRSHMLHVSRQHSPARDQFSPANNLPVTFDPFSLPPESETKSLIEIYFETTGVLFPYVDKPSFVQTYQQLNAANIRAARRSWLGLLNMVLAMATSASHGRILSASERATNSDVFYRRALALCEKNIRHGTSLEMVQMFLLMSQYLQGTERSIETWNIHGLAVKAAYQLGLHSPHALKRYPPLEQEIRKRTWYGCVILDRTLSMTLGRPSSIPQNFVRLDLPSPQPLEVNPNDSETGKDKASVEFYSATILLYAITGEIVDVLYDNNLGCETAENVFDIASQVLQFEQKFLTWQHSLPATLALVDPDFLTLENSDPDTLRYRFVLTVRFLNARILAHRPVLCRYLEFFSSSKSDDHQLAVLMQIGGSSLRICVQSALKMIALMRAVLSPVEPPRHLLGAWWFSLYYTFNAALVVYSTLLVRHQSQSLHHVSILDGVDLTANSLHQSIECLSLLFKGNRMTEKCTRYTSSLAQLYYNICQSCYGQPTDTAGNLQSDALRNIQIPGTLEGSYHQDLFDFPDLNDIHMGMSLDNIFVTGFDTERHSI</sequence>
<dbReference type="OrthoDB" id="3364175at2759"/>
<dbReference type="Gene3D" id="4.10.240.10">
    <property type="entry name" value="Zn(2)-C6 fungal-type DNA-binding domain"/>
    <property type="match status" value="1"/>
</dbReference>
<evidence type="ECO:0000313" key="8">
    <source>
        <dbReference type="EMBL" id="OAG07134.1"/>
    </source>
</evidence>
<evidence type="ECO:0000256" key="3">
    <source>
        <dbReference type="ARBA" id="ARBA00023125"/>
    </source>
</evidence>
<dbReference type="InParanoid" id="A0A177CHX2"/>
<organism evidence="8 9">
    <name type="scientific">Paraphaeosphaeria sporulosa</name>
    <dbReference type="NCBI Taxonomy" id="1460663"/>
    <lineage>
        <taxon>Eukaryota</taxon>
        <taxon>Fungi</taxon>
        <taxon>Dikarya</taxon>
        <taxon>Ascomycota</taxon>
        <taxon>Pezizomycotina</taxon>
        <taxon>Dothideomycetes</taxon>
        <taxon>Pleosporomycetidae</taxon>
        <taxon>Pleosporales</taxon>
        <taxon>Massarineae</taxon>
        <taxon>Didymosphaeriaceae</taxon>
        <taxon>Paraphaeosphaeria</taxon>
    </lineage>
</organism>
<keyword evidence="2" id="KW-0805">Transcription regulation</keyword>
<name>A0A177CHX2_9PLEO</name>
<dbReference type="SMART" id="SM00906">
    <property type="entry name" value="Fungal_trans"/>
    <property type="match status" value="1"/>
</dbReference>
<accession>A0A177CHX2</accession>
<dbReference type="SMART" id="SM00066">
    <property type="entry name" value="GAL4"/>
    <property type="match status" value="1"/>
</dbReference>
<feature type="domain" description="Zn(2)-C6 fungal-type" evidence="7">
    <location>
        <begin position="28"/>
        <end position="58"/>
    </location>
</feature>
<dbReference type="CDD" id="cd12148">
    <property type="entry name" value="fungal_TF_MHR"/>
    <property type="match status" value="1"/>
</dbReference>
<dbReference type="SUPFAM" id="SSF57701">
    <property type="entry name" value="Zn2/Cys6 DNA-binding domain"/>
    <property type="match status" value="1"/>
</dbReference>
<dbReference type="AlphaFoldDB" id="A0A177CHX2"/>
<dbReference type="InterPro" id="IPR001138">
    <property type="entry name" value="Zn2Cys6_DnaBD"/>
</dbReference>
<evidence type="ECO:0000256" key="5">
    <source>
        <dbReference type="ARBA" id="ARBA00023242"/>
    </source>
</evidence>
<keyword evidence="5" id="KW-0539">Nucleus</keyword>
<keyword evidence="4" id="KW-0804">Transcription</keyword>
<dbReference type="PROSITE" id="PS50048">
    <property type="entry name" value="ZN2_CY6_FUNGAL_2"/>
    <property type="match status" value="1"/>
</dbReference>
<dbReference type="GO" id="GO:0006351">
    <property type="term" value="P:DNA-templated transcription"/>
    <property type="evidence" value="ECO:0007669"/>
    <property type="project" value="InterPro"/>
</dbReference>
<dbReference type="InterPro" id="IPR036864">
    <property type="entry name" value="Zn2-C6_fun-type_DNA-bd_sf"/>
</dbReference>
<keyword evidence="1" id="KW-0479">Metal-binding</keyword>
<dbReference type="PANTHER" id="PTHR47424:SF3">
    <property type="entry name" value="REGULATORY PROTEIN GAL4"/>
    <property type="match status" value="1"/>
</dbReference>
<feature type="region of interest" description="Disordered" evidence="6">
    <location>
        <begin position="109"/>
        <end position="132"/>
    </location>
</feature>
<dbReference type="GO" id="GO:0000978">
    <property type="term" value="F:RNA polymerase II cis-regulatory region sequence-specific DNA binding"/>
    <property type="evidence" value="ECO:0007669"/>
    <property type="project" value="TreeGrafter"/>
</dbReference>
<dbReference type="InterPro" id="IPR007219">
    <property type="entry name" value="XnlR_reg_dom"/>
</dbReference>
<evidence type="ECO:0000256" key="1">
    <source>
        <dbReference type="ARBA" id="ARBA00022723"/>
    </source>
</evidence>
<dbReference type="RefSeq" id="XP_018037499.1">
    <property type="nucleotide sequence ID" value="XM_018175488.1"/>
</dbReference>
<dbReference type="GO" id="GO:0000981">
    <property type="term" value="F:DNA-binding transcription factor activity, RNA polymerase II-specific"/>
    <property type="evidence" value="ECO:0007669"/>
    <property type="project" value="InterPro"/>
</dbReference>
<dbReference type="Pfam" id="PF04082">
    <property type="entry name" value="Fungal_trans"/>
    <property type="match status" value="1"/>
</dbReference>
<evidence type="ECO:0000256" key="4">
    <source>
        <dbReference type="ARBA" id="ARBA00023163"/>
    </source>
</evidence>
<evidence type="ECO:0000256" key="6">
    <source>
        <dbReference type="SAM" id="MobiDB-lite"/>
    </source>
</evidence>
<dbReference type="Proteomes" id="UP000077069">
    <property type="component" value="Unassembled WGS sequence"/>
</dbReference>
<dbReference type="EMBL" id="KV441551">
    <property type="protein sequence ID" value="OAG07134.1"/>
    <property type="molecule type" value="Genomic_DNA"/>
</dbReference>
<dbReference type="GO" id="GO:0008270">
    <property type="term" value="F:zinc ion binding"/>
    <property type="evidence" value="ECO:0007669"/>
    <property type="project" value="InterPro"/>
</dbReference>
<reference evidence="8 9" key="1">
    <citation type="submission" date="2016-05" db="EMBL/GenBank/DDBJ databases">
        <title>Comparative analysis of secretome profiles of manganese(II)-oxidizing ascomycete fungi.</title>
        <authorList>
            <consortium name="DOE Joint Genome Institute"/>
            <person name="Zeiner C.A."/>
            <person name="Purvine S.O."/>
            <person name="Zink E.M."/>
            <person name="Wu S."/>
            <person name="Pasa-Tolic L."/>
            <person name="Chaput D.L."/>
            <person name="Haridas S."/>
            <person name="Grigoriev I.V."/>
            <person name="Santelli C.M."/>
            <person name="Hansel C.M."/>
        </authorList>
    </citation>
    <scope>NUCLEOTIDE SEQUENCE [LARGE SCALE GENOMIC DNA]</scope>
    <source>
        <strain evidence="8 9">AP3s5-JAC2a</strain>
    </source>
</reference>
<dbReference type="GO" id="GO:0005634">
    <property type="term" value="C:nucleus"/>
    <property type="evidence" value="ECO:0007669"/>
    <property type="project" value="TreeGrafter"/>
</dbReference>
<dbReference type="GO" id="GO:0000435">
    <property type="term" value="P:positive regulation of transcription from RNA polymerase II promoter by galactose"/>
    <property type="evidence" value="ECO:0007669"/>
    <property type="project" value="TreeGrafter"/>
</dbReference>
<feature type="region of interest" description="Disordered" evidence="6">
    <location>
        <begin position="1"/>
        <end position="21"/>
    </location>
</feature>
<dbReference type="InterPro" id="IPR051127">
    <property type="entry name" value="Fungal_SecMet_Regulators"/>
</dbReference>
<keyword evidence="3" id="KW-0238">DNA-binding</keyword>
<evidence type="ECO:0000256" key="2">
    <source>
        <dbReference type="ARBA" id="ARBA00023015"/>
    </source>
</evidence>
<feature type="compositionally biased region" description="Low complexity" evidence="6">
    <location>
        <begin position="1"/>
        <end position="17"/>
    </location>
</feature>
<dbReference type="Pfam" id="PF00172">
    <property type="entry name" value="Zn_clus"/>
    <property type="match status" value="1"/>
</dbReference>
<keyword evidence="9" id="KW-1185">Reference proteome</keyword>
<proteinExistence type="predicted"/>
<gene>
    <name evidence="8" type="ORF">CC84DRAFT_1117246</name>
</gene>
<evidence type="ECO:0000259" key="7">
    <source>
        <dbReference type="PROSITE" id="PS50048"/>
    </source>
</evidence>
<protein>
    <recommendedName>
        <fullName evidence="7">Zn(2)-C6 fungal-type domain-containing protein</fullName>
    </recommendedName>
</protein>
<evidence type="ECO:0000313" key="9">
    <source>
        <dbReference type="Proteomes" id="UP000077069"/>
    </source>
</evidence>
<dbReference type="GeneID" id="28758974"/>